<proteinExistence type="predicted"/>
<reference evidence="1 2" key="1">
    <citation type="submission" date="2019-04" db="EMBL/GenBank/DDBJ databases">
        <title>Draft genome sequence of Rickettsia asiatica Maytaro1284.</title>
        <authorList>
            <person name="Thu M."/>
            <person name="Qiu Y."/>
            <person name="Nakao R."/>
        </authorList>
    </citation>
    <scope>NUCLEOTIDE SEQUENCE [LARGE SCALE GENOMIC DNA]</scope>
    <source>
        <strain evidence="1 2">Maytaro1284</strain>
    </source>
</reference>
<evidence type="ECO:0000313" key="2">
    <source>
        <dbReference type="Proteomes" id="UP000321183"/>
    </source>
</evidence>
<dbReference type="RefSeq" id="WP_147142715.1">
    <property type="nucleotide sequence ID" value="NZ_AP019563.1"/>
</dbReference>
<name>A0A510G7P1_9RICK</name>
<dbReference type="EMBL" id="AP019563">
    <property type="protein sequence ID" value="BBJ31752.1"/>
    <property type="molecule type" value="Genomic_DNA"/>
</dbReference>
<dbReference type="Proteomes" id="UP000321183">
    <property type="component" value="Chromosome"/>
</dbReference>
<organism evidence="1 2">
    <name type="scientific">Rickettsia asiatica</name>
    <dbReference type="NCBI Taxonomy" id="238800"/>
    <lineage>
        <taxon>Bacteria</taxon>
        <taxon>Pseudomonadati</taxon>
        <taxon>Pseudomonadota</taxon>
        <taxon>Alphaproteobacteria</taxon>
        <taxon>Rickettsiales</taxon>
        <taxon>Rickettsiaceae</taxon>
        <taxon>Rickettsieae</taxon>
        <taxon>Rickettsia</taxon>
        <taxon>spotted fever group</taxon>
    </lineage>
</organism>
<evidence type="ECO:0000313" key="1">
    <source>
        <dbReference type="EMBL" id="BBJ31752.1"/>
    </source>
</evidence>
<sequence>MNINLDGESIKWIPDKIIPKTPDTLTKIQVMSLAFQCSILNRYNETAKEIFKYIITATNLYFNHFAKEVEQYSKCAEYILPVLKLIEPESKLKIIQALVLYIKFSLDLSGQFSDLLMKNKNFEEAKALLEESIFLLNNNTEDQVLAQWYYRTGCAY</sequence>
<protein>
    <submittedName>
        <fullName evidence="1">Uncharacterized protein</fullName>
    </submittedName>
</protein>
<dbReference type="AlphaFoldDB" id="A0A510G7P1"/>
<dbReference type="KEGG" id="ras:RAS_08610"/>
<accession>A0A510G7P1</accession>
<keyword evidence="2" id="KW-1185">Reference proteome</keyword>
<gene>
    <name evidence="1" type="ORF">RAS_08610</name>
</gene>